<evidence type="ECO:0000313" key="9">
    <source>
        <dbReference type="Proteomes" id="UP000694845"/>
    </source>
</evidence>
<dbReference type="GO" id="GO:0005911">
    <property type="term" value="C:cell-cell junction"/>
    <property type="evidence" value="ECO:0007669"/>
    <property type="project" value="TreeGrafter"/>
</dbReference>
<dbReference type="Pfam" id="PF00047">
    <property type="entry name" value="ig"/>
    <property type="match status" value="1"/>
</dbReference>
<dbReference type="GO" id="GO:0005886">
    <property type="term" value="C:plasma membrane"/>
    <property type="evidence" value="ECO:0007669"/>
    <property type="project" value="TreeGrafter"/>
</dbReference>
<evidence type="ECO:0000256" key="3">
    <source>
        <dbReference type="ARBA" id="ARBA00023157"/>
    </source>
</evidence>
<dbReference type="InterPro" id="IPR013783">
    <property type="entry name" value="Ig-like_fold"/>
</dbReference>
<keyword evidence="7" id="KW-0732">Signal</keyword>
<comment type="subcellular location">
    <subcellularLocation>
        <location evidence="1">Membrane</location>
        <topology evidence="1">Single-pass type I membrane protein</topology>
    </subcellularLocation>
</comment>
<dbReference type="RefSeq" id="XP_022081835.1">
    <property type="nucleotide sequence ID" value="XM_022226143.1"/>
</dbReference>
<dbReference type="Proteomes" id="UP000694845">
    <property type="component" value="Unplaced"/>
</dbReference>
<dbReference type="InterPro" id="IPR051275">
    <property type="entry name" value="Cell_adhesion_signaling"/>
</dbReference>
<feature type="domain" description="Ig-like" evidence="8">
    <location>
        <begin position="32"/>
        <end position="136"/>
    </location>
</feature>
<dbReference type="InterPro" id="IPR036179">
    <property type="entry name" value="Ig-like_dom_sf"/>
</dbReference>
<dbReference type="SMART" id="SM00408">
    <property type="entry name" value="IGc2"/>
    <property type="match status" value="3"/>
</dbReference>
<sequence>MPEQEKMAGNLAAIVIFSMLSSTVHLIVAQAPSIDQFANVVGFRGQSIQLFCRVTNQGMYGVYWFVERDQADDLILGLGTADYVSQPRFKLDIDSSTGYHNLTLIDLTPLDAGRYECLTSDGVHTVNGMPGTLEVVEAVAPPAGPSCHARYREPLSEGGEISLTCLTASGGRPESTLTWYNPVGKGVGSSGVGPNHTVIWRATPADDGAVYDCRENHPSLEGMRSCTVGPLAVLHTPVVAILPSSAGADIGDSVTLTCSGDSNPSVETIQWMIGNETVNLMADSSLNSTRSRYTIEEGTVNGDLQSNLTIASVRELDYALQITCIAWNVNSSGNASVNLSPPNPPLRPGTPGTADNGIESDPLLIIAIDVSALGGLIVIGIICLLAPHLGCLVCEPCRRRRRQSQLEAHVKLERRQQEQKHPVGKTGAMVRTNDAFDDEQTTTHTDANNIDVKRAGRLQSISSKSTASCSTLSNCVVEMDNTINHD</sequence>
<dbReference type="InterPro" id="IPR007110">
    <property type="entry name" value="Ig-like_dom"/>
</dbReference>
<feature type="chain" id="PRO_5034768474" evidence="7">
    <location>
        <begin position="30"/>
        <end position="486"/>
    </location>
</feature>
<dbReference type="PANTHER" id="PTHR11640">
    <property type="entry name" value="NEPHRIN"/>
    <property type="match status" value="1"/>
</dbReference>
<dbReference type="PANTHER" id="PTHR11640:SF31">
    <property type="entry name" value="IRREGULAR CHIASM C-ROUGHEST PROTEIN-RELATED"/>
    <property type="match status" value="1"/>
</dbReference>
<proteinExistence type="predicted"/>
<keyword evidence="4" id="KW-0325">Glycoprotein</keyword>
<evidence type="ECO:0000256" key="4">
    <source>
        <dbReference type="ARBA" id="ARBA00023180"/>
    </source>
</evidence>
<dbReference type="InterPro" id="IPR003599">
    <property type="entry name" value="Ig_sub"/>
</dbReference>
<dbReference type="InterPro" id="IPR013151">
    <property type="entry name" value="Immunoglobulin_dom"/>
</dbReference>
<feature type="domain" description="Ig-like" evidence="8">
    <location>
        <begin position="141"/>
        <end position="229"/>
    </location>
</feature>
<dbReference type="KEGG" id="aplc:110974476"/>
<keyword evidence="3" id="KW-1015">Disulfide bond</keyword>
<dbReference type="AlphaFoldDB" id="A0A8B7XPA7"/>
<reference evidence="10" key="1">
    <citation type="submission" date="2025-08" db="UniProtKB">
        <authorList>
            <consortium name="RefSeq"/>
        </authorList>
    </citation>
    <scope>IDENTIFICATION</scope>
</reference>
<name>A0A8B7XPA7_ACAPL</name>
<keyword evidence="5" id="KW-0393">Immunoglobulin domain</keyword>
<dbReference type="SMART" id="SM00409">
    <property type="entry name" value="IG"/>
    <property type="match status" value="3"/>
</dbReference>
<keyword evidence="2 6" id="KW-0472">Membrane</keyword>
<evidence type="ECO:0000256" key="6">
    <source>
        <dbReference type="SAM" id="Phobius"/>
    </source>
</evidence>
<keyword evidence="9" id="KW-1185">Reference proteome</keyword>
<dbReference type="GO" id="GO:0050839">
    <property type="term" value="F:cell adhesion molecule binding"/>
    <property type="evidence" value="ECO:0007669"/>
    <property type="project" value="TreeGrafter"/>
</dbReference>
<keyword evidence="6" id="KW-1133">Transmembrane helix</keyword>
<dbReference type="GO" id="GO:0098609">
    <property type="term" value="P:cell-cell adhesion"/>
    <property type="evidence" value="ECO:0007669"/>
    <property type="project" value="TreeGrafter"/>
</dbReference>
<evidence type="ECO:0000313" key="10">
    <source>
        <dbReference type="RefSeq" id="XP_022081835.1"/>
    </source>
</evidence>
<evidence type="ECO:0000256" key="2">
    <source>
        <dbReference type="ARBA" id="ARBA00023136"/>
    </source>
</evidence>
<evidence type="ECO:0000256" key="5">
    <source>
        <dbReference type="ARBA" id="ARBA00023319"/>
    </source>
</evidence>
<dbReference type="PROSITE" id="PS50835">
    <property type="entry name" value="IG_LIKE"/>
    <property type="match status" value="3"/>
</dbReference>
<gene>
    <name evidence="10" type="primary">LOC110974476</name>
</gene>
<dbReference type="Gene3D" id="2.60.40.10">
    <property type="entry name" value="Immunoglobulins"/>
    <property type="match status" value="3"/>
</dbReference>
<dbReference type="OMA" id="AGRYECL"/>
<dbReference type="SUPFAM" id="SSF48726">
    <property type="entry name" value="Immunoglobulin"/>
    <property type="match status" value="3"/>
</dbReference>
<dbReference type="GeneID" id="110974476"/>
<accession>A0A8B7XPA7</accession>
<dbReference type="InterPro" id="IPR003598">
    <property type="entry name" value="Ig_sub2"/>
</dbReference>
<dbReference type="OrthoDB" id="10028801at2759"/>
<feature type="transmembrane region" description="Helical" evidence="6">
    <location>
        <begin position="372"/>
        <end position="394"/>
    </location>
</feature>
<protein>
    <submittedName>
        <fullName evidence="10">Uncharacterized protein LOC110974476</fullName>
    </submittedName>
</protein>
<evidence type="ECO:0000259" key="8">
    <source>
        <dbReference type="PROSITE" id="PS50835"/>
    </source>
</evidence>
<feature type="domain" description="Ig-like" evidence="8">
    <location>
        <begin position="237"/>
        <end position="340"/>
    </location>
</feature>
<organism evidence="9 10">
    <name type="scientific">Acanthaster planci</name>
    <name type="common">Crown-of-thorns starfish</name>
    <dbReference type="NCBI Taxonomy" id="133434"/>
    <lineage>
        <taxon>Eukaryota</taxon>
        <taxon>Metazoa</taxon>
        <taxon>Echinodermata</taxon>
        <taxon>Eleutherozoa</taxon>
        <taxon>Asterozoa</taxon>
        <taxon>Asteroidea</taxon>
        <taxon>Valvatacea</taxon>
        <taxon>Valvatida</taxon>
        <taxon>Acanthasteridae</taxon>
        <taxon>Acanthaster</taxon>
    </lineage>
</organism>
<feature type="signal peptide" evidence="7">
    <location>
        <begin position="1"/>
        <end position="29"/>
    </location>
</feature>
<evidence type="ECO:0000256" key="7">
    <source>
        <dbReference type="SAM" id="SignalP"/>
    </source>
</evidence>
<keyword evidence="6" id="KW-0812">Transmembrane</keyword>
<evidence type="ECO:0000256" key="1">
    <source>
        <dbReference type="ARBA" id="ARBA00004479"/>
    </source>
</evidence>
<dbReference type="Pfam" id="PF13927">
    <property type="entry name" value="Ig_3"/>
    <property type="match status" value="1"/>
</dbReference>